<sequence>MKVSIITVVYNNVNFIIDCIDSVFHQTYSDIEYIVIDGGSTDGTQQKIRPFLKNISYFVSEKDMGIYDAYNKGIKMATGNIIGILNSDDFFYRKNTVEKIVEKFEQSGADLVYGKGIFVDQTKTFDVKRIYPSNPFKKNYLLFGWIPLHPTIYVRREIYEKYGFYDQQYKIAGDYEMSLRWFRNEHIKKTYLDEWVVRMRLGGRSTTLDLQKQKSMEDLQIIRKNHLLGLFTLCFKIARKVPHYLIPRLSPTGKFFRVEGDDINS</sequence>
<dbReference type="CDD" id="cd06433">
    <property type="entry name" value="GT_2_WfgS_like"/>
    <property type="match status" value="1"/>
</dbReference>
<dbReference type="EMBL" id="JAVRHO010000006">
    <property type="protein sequence ID" value="MDT0646078.1"/>
    <property type="molecule type" value="Genomic_DNA"/>
</dbReference>
<dbReference type="GO" id="GO:0016757">
    <property type="term" value="F:glycosyltransferase activity"/>
    <property type="evidence" value="ECO:0007669"/>
    <property type="project" value="UniProtKB-KW"/>
</dbReference>
<dbReference type="InterPro" id="IPR029044">
    <property type="entry name" value="Nucleotide-diphossugar_trans"/>
</dbReference>
<evidence type="ECO:0000313" key="2">
    <source>
        <dbReference type="EMBL" id="MDT0646078.1"/>
    </source>
</evidence>
<dbReference type="Pfam" id="PF00535">
    <property type="entry name" value="Glycos_transf_2"/>
    <property type="match status" value="1"/>
</dbReference>
<dbReference type="PANTHER" id="PTHR22916">
    <property type="entry name" value="GLYCOSYLTRANSFERASE"/>
    <property type="match status" value="1"/>
</dbReference>
<evidence type="ECO:0000313" key="3">
    <source>
        <dbReference type="Proteomes" id="UP001245285"/>
    </source>
</evidence>
<keyword evidence="3" id="KW-1185">Reference proteome</keyword>
<reference evidence="2 3" key="1">
    <citation type="submission" date="2023-09" db="EMBL/GenBank/DDBJ databases">
        <authorList>
            <person name="Rey-Velasco X."/>
        </authorList>
    </citation>
    <scope>NUCLEOTIDE SEQUENCE [LARGE SCALE GENOMIC DNA]</scope>
    <source>
        <strain evidence="2 3">F260</strain>
    </source>
</reference>
<accession>A0ABU3CIN0</accession>
<dbReference type="EC" id="2.4.-.-" evidence="2"/>
<proteinExistence type="predicted"/>
<keyword evidence="2" id="KW-0808">Transferase</keyword>
<dbReference type="Gene3D" id="3.90.550.10">
    <property type="entry name" value="Spore Coat Polysaccharide Biosynthesis Protein SpsA, Chain A"/>
    <property type="match status" value="1"/>
</dbReference>
<comment type="caution">
    <text evidence="2">The sequence shown here is derived from an EMBL/GenBank/DDBJ whole genome shotgun (WGS) entry which is preliminary data.</text>
</comment>
<protein>
    <submittedName>
        <fullName evidence="2">Glycosyltransferase family 2 protein</fullName>
        <ecNumber evidence="2">2.4.-.-</ecNumber>
    </submittedName>
</protein>
<dbReference type="SUPFAM" id="SSF53448">
    <property type="entry name" value="Nucleotide-diphospho-sugar transferases"/>
    <property type="match status" value="1"/>
</dbReference>
<dbReference type="Proteomes" id="UP001245285">
    <property type="component" value="Unassembled WGS sequence"/>
</dbReference>
<dbReference type="PANTHER" id="PTHR22916:SF3">
    <property type="entry name" value="UDP-GLCNAC:BETAGAL BETA-1,3-N-ACETYLGLUCOSAMINYLTRANSFERASE-LIKE PROTEIN 1"/>
    <property type="match status" value="1"/>
</dbReference>
<name>A0ABU3CIN0_9FLAO</name>
<organism evidence="2 3">
    <name type="scientific">Autumnicola lenta</name>
    <dbReference type="NCBI Taxonomy" id="3075593"/>
    <lineage>
        <taxon>Bacteria</taxon>
        <taxon>Pseudomonadati</taxon>
        <taxon>Bacteroidota</taxon>
        <taxon>Flavobacteriia</taxon>
        <taxon>Flavobacteriales</taxon>
        <taxon>Flavobacteriaceae</taxon>
        <taxon>Autumnicola</taxon>
    </lineage>
</organism>
<keyword evidence="2" id="KW-0328">Glycosyltransferase</keyword>
<feature type="domain" description="Glycosyltransferase 2-like" evidence="1">
    <location>
        <begin position="4"/>
        <end position="144"/>
    </location>
</feature>
<gene>
    <name evidence="2" type="ORF">RM545_05195</name>
</gene>
<dbReference type="InterPro" id="IPR001173">
    <property type="entry name" value="Glyco_trans_2-like"/>
</dbReference>
<dbReference type="RefSeq" id="WP_311494261.1">
    <property type="nucleotide sequence ID" value="NZ_JAVRHO010000006.1"/>
</dbReference>
<evidence type="ECO:0000259" key="1">
    <source>
        <dbReference type="Pfam" id="PF00535"/>
    </source>
</evidence>